<dbReference type="GO" id="GO:0006777">
    <property type="term" value="P:Mo-molybdopterin cofactor biosynthetic process"/>
    <property type="evidence" value="ECO:0007669"/>
    <property type="project" value="UniProtKB-KW"/>
</dbReference>
<dbReference type="Proteomes" id="UP000000214">
    <property type="component" value="Chromosome"/>
</dbReference>
<dbReference type="AlphaFoldDB" id="K7RT80"/>
<dbReference type="PATRIC" id="fig|1171373.8.peg.259"/>
<feature type="domain" description="MoaB/Mog" evidence="3">
    <location>
        <begin position="25"/>
        <end position="172"/>
    </location>
</feature>
<evidence type="ECO:0000313" key="5">
    <source>
        <dbReference type="Proteomes" id="UP000000214"/>
    </source>
</evidence>
<comment type="pathway">
    <text evidence="1">Cofactor biosynthesis; molybdopterin biosynthesis.</text>
</comment>
<accession>K7RT80</accession>
<dbReference type="EMBL" id="CP003493">
    <property type="protein sequence ID" value="AFV88108.1"/>
    <property type="molecule type" value="Genomic_DNA"/>
</dbReference>
<dbReference type="SMART" id="SM00852">
    <property type="entry name" value="MoCF_biosynth"/>
    <property type="match status" value="1"/>
</dbReference>
<name>K7RT80_ACIA4</name>
<dbReference type="InterPro" id="IPR001453">
    <property type="entry name" value="MoaB/Mog_dom"/>
</dbReference>
<sequence length="179" mass="18760">MRLISREQGAIMSHEPYDMSDVAARIIVVDDRVVAGERPDKAGPATRTRLQEAGLSSVDLEIVGEDVGQIRVALAAALTTAARFVLVLGGTGFGRRDHAPEVVREAVEVELPGIAEQIRAHGLESTALSSLSREVVGVTSRDETGALVVASPGSRGGAADTLDVVLPLLPHILAQLDEA</sequence>
<evidence type="ECO:0000256" key="2">
    <source>
        <dbReference type="ARBA" id="ARBA00023150"/>
    </source>
</evidence>
<dbReference type="KEGG" id="pbo:PACID_02590"/>
<dbReference type="PANTHER" id="PTHR43764:SF1">
    <property type="entry name" value="MOLYBDOPTERIN MOLYBDOTRANSFERASE"/>
    <property type="match status" value="1"/>
</dbReference>
<reference evidence="4 5" key="1">
    <citation type="journal article" date="2012" name="BMC Genomics">
        <title>The genome sequence of Propionibacterium acidipropionici provides insights into its biotechnological and industrial potential.</title>
        <authorList>
            <person name="Parizzi L.P."/>
            <person name="Grassi M.C."/>
            <person name="Llerena L.A."/>
            <person name="Carazzolle M.F."/>
            <person name="Queiroz V.L."/>
            <person name="Lunardi I."/>
            <person name="Zeidler A.F."/>
            <person name="Teixeira P.J."/>
            <person name="Mieczkowski P."/>
            <person name="Rincones J."/>
            <person name="Pereira G.A."/>
        </authorList>
    </citation>
    <scope>NUCLEOTIDE SEQUENCE [LARGE SCALE GENOMIC DNA]</scope>
    <source>
        <strain evidence="5">ATCC 4875 / DSM 20272 / JCM 6432 / NBRC 12425 / NCIMB 8070</strain>
    </source>
</reference>
<evidence type="ECO:0000256" key="1">
    <source>
        <dbReference type="ARBA" id="ARBA00005046"/>
    </source>
</evidence>
<protein>
    <submittedName>
        <fullName evidence="4">Molybdenum cofactor biosynthesis protein B</fullName>
    </submittedName>
</protein>
<dbReference type="Pfam" id="PF00994">
    <property type="entry name" value="MoCF_biosynth"/>
    <property type="match status" value="1"/>
</dbReference>
<evidence type="ECO:0000259" key="3">
    <source>
        <dbReference type="SMART" id="SM00852"/>
    </source>
</evidence>
<evidence type="ECO:0000313" key="4">
    <source>
        <dbReference type="EMBL" id="AFV88108.1"/>
    </source>
</evidence>
<gene>
    <name evidence="4" type="primary">mog</name>
    <name evidence="4" type="ordered locus">PACID_02590</name>
</gene>
<dbReference type="HOGENOM" id="CLU_077358_4_2_11"/>
<dbReference type="Gene3D" id="3.40.980.10">
    <property type="entry name" value="MoaB/Mog-like domain"/>
    <property type="match status" value="1"/>
</dbReference>
<dbReference type="STRING" id="1171373.PACID_02590"/>
<dbReference type="eggNOG" id="COG0521">
    <property type="taxonomic scope" value="Bacteria"/>
</dbReference>
<organism evidence="4 5">
    <name type="scientific">Acidipropionibacterium acidipropionici (strain ATCC 4875 / DSM 20272 / JCM 6432 / NBRC 12425 / NCIMB 8070 / 4)</name>
    <name type="common">Propionibacterium acidipropionici</name>
    <dbReference type="NCBI Taxonomy" id="1171373"/>
    <lineage>
        <taxon>Bacteria</taxon>
        <taxon>Bacillati</taxon>
        <taxon>Actinomycetota</taxon>
        <taxon>Actinomycetes</taxon>
        <taxon>Propionibacteriales</taxon>
        <taxon>Propionibacteriaceae</taxon>
        <taxon>Acidipropionibacterium</taxon>
    </lineage>
</organism>
<keyword evidence="2" id="KW-0501">Molybdenum cofactor biosynthesis</keyword>
<dbReference type="InterPro" id="IPR051920">
    <property type="entry name" value="MPT_Adenylyltrnsfr/MoaC-Rel"/>
</dbReference>
<dbReference type="PANTHER" id="PTHR43764">
    <property type="entry name" value="MOLYBDENUM COFACTOR BIOSYNTHESIS"/>
    <property type="match status" value="1"/>
</dbReference>
<dbReference type="InterPro" id="IPR036425">
    <property type="entry name" value="MoaB/Mog-like_dom_sf"/>
</dbReference>
<proteinExistence type="predicted"/>
<dbReference type="SUPFAM" id="SSF53218">
    <property type="entry name" value="Molybdenum cofactor biosynthesis proteins"/>
    <property type="match status" value="1"/>
</dbReference>